<dbReference type="Proteomes" id="UP000298663">
    <property type="component" value="Unassembled WGS sequence"/>
</dbReference>
<evidence type="ECO:0000313" key="2">
    <source>
        <dbReference type="EMBL" id="TKR92705.1"/>
    </source>
</evidence>
<evidence type="ECO:0000256" key="1">
    <source>
        <dbReference type="SAM" id="MobiDB-lite"/>
    </source>
</evidence>
<evidence type="ECO:0000313" key="3">
    <source>
        <dbReference type="Proteomes" id="UP000298663"/>
    </source>
</evidence>
<gene>
    <name evidence="2" type="ORF">L596_007306</name>
</gene>
<feature type="region of interest" description="Disordered" evidence="1">
    <location>
        <begin position="1"/>
        <end position="82"/>
    </location>
</feature>
<proteinExistence type="predicted"/>
<protein>
    <submittedName>
        <fullName evidence="2">Uncharacterized protein</fullName>
    </submittedName>
</protein>
<sequence>MGKKANTVGPSPSMVPSEKPTKTPPSSNPLKTPDVELFKKIELDRQRSMTPKPPLESDVVVEDLENKETTEPLPLLTEPLPPPTAVVRRLKTPEAKREDIEKVTDCPFKEFGCEKSDSAHEIKKHIRDNR</sequence>
<reference evidence="2 3" key="2">
    <citation type="journal article" date="2019" name="G3 (Bethesda)">
        <title>Hybrid Assembly of the Genome of the Entomopathogenic Nematode Steinernema carpocapsae Identifies the X-Chromosome.</title>
        <authorList>
            <person name="Serra L."/>
            <person name="Macchietto M."/>
            <person name="Macias-Munoz A."/>
            <person name="McGill C.J."/>
            <person name="Rodriguez I.M."/>
            <person name="Rodriguez B."/>
            <person name="Murad R."/>
            <person name="Mortazavi A."/>
        </authorList>
    </citation>
    <scope>NUCLEOTIDE SEQUENCE [LARGE SCALE GENOMIC DNA]</scope>
    <source>
        <strain evidence="2 3">ALL</strain>
    </source>
</reference>
<keyword evidence="3" id="KW-1185">Reference proteome</keyword>
<dbReference type="EMBL" id="AZBU02000002">
    <property type="protein sequence ID" value="TKR92705.1"/>
    <property type="molecule type" value="Genomic_DNA"/>
</dbReference>
<feature type="compositionally biased region" description="Basic and acidic residues" evidence="1">
    <location>
        <begin position="33"/>
        <end position="47"/>
    </location>
</feature>
<accession>A0A4V6A5Y9</accession>
<comment type="caution">
    <text evidence="2">The sequence shown here is derived from an EMBL/GenBank/DDBJ whole genome shotgun (WGS) entry which is preliminary data.</text>
</comment>
<dbReference type="AlphaFoldDB" id="A0A4V6A5Y9"/>
<name>A0A4V6A5Y9_STECR</name>
<organism evidence="2 3">
    <name type="scientific">Steinernema carpocapsae</name>
    <name type="common">Entomopathogenic nematode</name>
    <dbReference type="NCBI Taxonomy" id="34508"/>
    <lineage>
        <taxon>Eukaryota</taxon>
        <taxon>Metazoa</taxon>
        <taxon>Ecdysozoa</taxon>
        <taxon>Nematoda</taxon>
        <taxon>Chromadorea</taxon>
        <taxon>Rhabditida</taxon>
        <taxon>Tylenchina</taxon>
        <taxon>Panagrolaimomorpha</taxon>
        <taxon>Strongyloidoidea</taxon>
        <taxon>Steinernematidae</taxon>
        <taxon>Steinernema</taxon>
    </lineage>
</organism>
<reference evidence="2 3" key="1">
    <citation type="journal article" date="2015" name="Genome Biol.">
        <title>Comparative genomics of Steinernema reveals deeply conserved gene regulatory networks.</title>
        <authorList>
            <person name="Dillman A.R."/>
            <person name="Macchietto M."/>
            <person name="Porter C.F."/>
            <person name="Rogers A."/>
            <person name="Williams B."/>
            <person name="Antoshechkin I."/>
            <person name="Lee M.M."/>
            <person name="Goodwin Z."/>
            <person name="Lu X."/>
            <person name="Lewis E.E."/>
            <person name="Goodrich-Blair H."/>
            <person name="Stock S.P."/>
            <person name="Adams B.J."/>
            <person name="Sternberg P.W."/>
            <person name="Mortazavi A."/>
        </authorList>
    </citation>
    <scope>NUCLEOTIDE SEQUENCE [LARGE SCALE GENOMIC DNA]</scope>
    <source>
        <strain evidence="2 3">ALL</strain>
    </source>
</reference>